<dbReference type="SMART" id="SM00448">
    <property type="entry name" value="REC"/>
    <property type="match status" value="1"/>
</dbReference>
<dbReference type="Pfam" id="PF02518">
    <property type="entry name" value="HATPase_c"/>
    <property type="match status" value="1"/>
</dbReference>
<dbReference type="Proteomes" id="UP001365846">
    <property type="component" value="Unassembled WGS sequence"/>
</dbReference>
<dbReference type="SMART" id="SM00387">
    <property type="entry name" value="HATPase_c"/>
    <property type="match status" value="1"/>
</dbReference>
<feature type="domain" description="PAC" evidence="10">
    <location>
        <begin position="93"/>
        <end position="145"/>
    </location>
</feature>
<keyword evidence="5" id="KW-0418">Kinase</keyword>
<evidence type="ECO:0000259" key="10">
    <source>
        <dbReference type="PROSITE" id="PS50113"/>
    </source>
</evidence>
<keyword evidence="4" id="KW-0808">Transferase</keyword>
<dbReference type="Gene3D" id="3.30.450.20">
    <property type="entry name" value="PAS domain"/>
    <property type="match status" value="2"/>
</dbReference>
<evidence type="ECO:0000256" key="1">
    <source>
        <dbReference type="ARBA" id="ARBA00000085"/>
    </source>
</evidence>
<dbReference type="InterPro" id="IPR011006">
    <property type="entry name" value="CheY-like_superfamily"/>
</dbReference>
<dbReference type="Gene3D" id="1.10.287.130">
    <property type="match status" value="1"/>
</dbReference>
<proteinExistence type="predicted"/>
<evidence type="ECO:0000313" key="12">
    <source>
        <dbReference type="Proteomes" id="UP001365846"/>
    </source>
</evidence>
<evidence type="ECO:0000256" key="6">
    <source>
        <dbReference type="PROSITE-ProRule" id="PRU00169"/>
    </source>
</evidence>
<dbReference type="NCBIfam" id="TIGR00229">
    <property type="entry name" value="sensory_box"/>
    <property type="match status" value="2"/>
</dbReference>
<protein>
    <recommendedName>
        <fullName evidence="2">histidine kinase</fullName>
        <ecNumber evidence="2">2.7.13.3</ecNumber>
    </recommendedName>
</protein>
<evidence type="ECO:0000256" key="2">
    <source>
        <dbReference type="ARBA" id="ARBA00012438"/>
    </source>
</evidence>
<dbReference type="InterPro" id="IPR000700">
    <property type="entry name" value="PAS-assoc_C"/>
</dbReference>
<name>A0ABU8VAR0_9BURK</name>
<comment type="caution">
    <text evidence="11">The sequence shown here is derived from an EMBL/GenBank/DDBJ whole genome shotgun (WGS) entry which is preliminary data.</text>
</comment>
<feature type="domain" description="PAS" evidence="9">
    <location>
        <begin position="18"/>
        <end position="91"/>
    </location>
</feature>
<keyword evidence="12" id="KW-1185">Reference proteome</keyword>
<dbReference type="EMBL" id="JBBKZU010000002">
    <property type="protein sequence ID" value="MEJ8810744.1"/>
    <property type="molecule type" value="Genomic_DNA"/>
</dbReference>
<keyword evidence="3 6" id="KW-0597">Phosphoprotein</keyword>
<dbReference type="InterPro" id="IPR036097">
    <property type="entry name" value="HisK_dim/P_sf"/>
</dbReference>
<dbReference type="Pfam" id="PF00072">
    <property type="entry name" value="Response_reg"/>
    <property type="match status" value="1"/>
</dbReference>
<dbReference type="PROSITE" id="PS50109">
    <property type="entry name" value="HIS_KIN"/>
    <property type="match status" value="1"/>
</dbReference>
<dbReference type="SMART" id="SM00091">
    <property type="entry name" value="PAS"/>
    <property type="match status" value="2"/>
</dbReference>
<evidence type="ECO:0000259" key="8">
    <source>
        <dbReference type="PROSITE" id="PS50110"/>
    </source>
</evidence>
<feature type="domain" description="PAS" evidence="9">
    <location>
        <begin position="146"/>
        <end position="199"/>
    </location>
</feature>
<dbReference type="PANTHER" id="PTHR43047:SF72">
    <property type="entry name" value="OSMOSENSING HISTIDINE PROTEIN KINASE SLN1"/>
    <property type="match status" value="1"/>
</dbReference>
<dbReference type="InterPro" id="IPR000014">
    <property type="entry name" value="PAS"/>
</dbReference>
<evidence type="ECO:0000259" key="7">
    <source>
        <dbReference type="PROSITE" id="PS50109"/>
    </source>
</evidence>
<dbReference type="PRINTS" id="PR00344">
    <property type="entry name" value="BCTRLSENSOR"/>
</dbReference>
<evidence type="ECO:0000259" key="9">
    <source>
        <dbReference type="PROSITE" id="PS50112"/>
    </source>
</evidence>
<dbReference type="InterPro" id="IPR001789">
    <property type="entry name" value="Sig_transdc_resp-reg_receiver"/>
</dbReference>
<feature type="domain" description="PAC" evidence="10">
    <location>
        <begin position="221"/>
        <end position="273"/>
    </location>
</feature>
<dbReference type="SMART" id="SM00388">
    <property type="entry name" value="HisKA"/>
    <property type="match status" value="1"/>
</dbReference>
<dbReference type="InterPro" id="IPR035965">
    <property type="entry name" value="PAS-like_dom_sf"/>
</dbReference>
<dbReference type="InterPro" id="IPR001610">
    <property type="entry name" value="PAC"/>
</dbReference>
<dbReference type="Gene3D" id="3.30.565.10">
    <property type="entry name" value="Histidine kinase-like ATPase, C-terminal domain"/>
    <property type="match status" value="1"/>
</dbReference>
<reference evidence="11 12" key="1">
    <citation type="submission" date="2024-03" db="EMBL/GenBank/DDBJ databases">
        <title>Novel species of the genus Variovorax.</title>
        <authorList>
            <person name="Liu Q."/>
            <person name="Xin Y.-H."/>
        </authorList>
    </citation>
    <scope>NUCLEOTIDE SEQUENCE [LARGE SCALE GENOMIC DNA]</scope>
    <source>
        <strain evidence="11 12">KACC 18899</strain>
    </source>
</reference>
<dbReference type="SUPFAM" id="SSF55874">
    <property type="entry name" value="ATPase domain of HSP90 chaperone/DNA topoisomerase II/histidine kinase"/>
    <property type="match status" value="1"/>
</dbReference>
<dbReference type="Pfam" id="PF13426">
    <property type="entry name" value="PAS_9"/>
    <property type="match status" value="2"/>
</dbReference>
<gene>
    <name evidence="11" type="ORF">WKW77_06670</name>
</gene>
<dbReference type="CDD" id="cd00130">
    <property type="entry name" value="PAS"/>
    <property type="match status" value="2"/>
</dbReference>
<dbReference type="InterPro" id="IPR005467">
    <property type="entry name" value="His_kinase_dom"/>
</dbReference>
<feature type="domain" description="Histidine kinase" evidence="7">
    <location>
        <begin position="283"/>
        <end position="501"/>
    </location>
</feature>
<dbReference type="EC" id="2.7.13.3" evidence="2"/>
<dbReference type="Pfam" id="PF00512">
    <property type="entry name" value="HisKA"/>
    <property type="match status" value="1"/>
</dbReference>
<dbReference type="PROSITE" id="PS50112">
    <property type="entry name" value="PAS"/>
    <property type="match status" value="2"/>
</dbReference>
<sequence>MKDPKAPPPSLRPSMQISDADFRLMVEAVSDYAIFLLDPHGFIQTWNEGARILEGFEREEVLGRHFSIFYPPELLARKWPEHELEQALASGRFEDEGWRVRKDGTRFWASIVITRVMDEQGALRGFAKITRDISERRRQDELLRSSEERFRLLVEGVKDYAIFMLDPSGHIVSWNLGAQKNKGYEASEIIGKHFSVFYPPEVAARGWPEQELRLALRDGRMEDEGWRVRKDGSRFWASVVITALYDASGRHRGFAKVTRDLTERRRVSSLEDEGRRVATFLAMLGHELRNPLAPISNAMALLDRGASDTRIVEKVRDTVVRQLRQLTRLVDDLLDVSRITSGKIHLEAKPVRLRDAANQAVESIQPMFSARSQTLHVETGTDPWVIGDLARIVQIISNLLSNAAKFTPPGGHIDLRLAINGTLAEIIVSDDGPGIPIPDLKRVFDLFAQGQQDVARSQGGLGLGLSLVQQLVTLQGGTVSAFSSGKKGEGAEFLVQLPLTPAPATAIERHDDDARGRRILVVDDNRDSAETMQLLLEALGYEATVAYDGVAGLDAIKAQSPDVVLLDIGLPGLSGIEVAKRVRIEVHQQPTLIAVTGYGQESDRETSYDAGFFAHLTKPVALEQLQSLLDRVLPLEPPRSG</sequence>
<dbReference type="SUPFAM" id="SSF55785">
    <property type="entry name" value="PYP-like sensor domain (PAS domain)"/>
    <property type="match status" value="2"/>
</dbReference>
<dbReference type="InterPro" id="IPR036890">
    <property type="entry name" value="HATPase_C_sf"/>
</dbReference>
<dbReference type="CDD" id="cd00082">
    <property type="entry name" value="HisKA"/>
    <property type="match status" value="1"/>
</dbReference>
<feature type="modified residue" description="4-aspartylphosphate" evidence="6">
    <location>
        <position position="567"/>
    </location>
</feature>
<dbReference type="SMART" id="SM00086">
    <property type="entry name" value="PAC"/>
    <property type="match status" value="2"/>
</dbReference>
<dbReference type="PROSITE" id="PS50110">
    <property type="entry name" value="RESPONSE_REGULATORY"/>
    <property type="match status" value="1"/>
</dbReference>
<evidence type="ECO:0000313" key="11">
    <source>
        <dbReference type="EMBL" id="MEJ8810744.1"/>
    </source>
</evidence>
<evidence type="ECO:0000256" key="3">
    <source>
        <dbReference type="ARBA" id="ARBA00022553"/>
    </source>
</evidence>
<dbReference type="SUPFAM" id="SSF47384">
    <property type="entry name" value="Homodimeric domain of signal transducing histidine kinase"/>
    <property type="match status" value="1"/>
</dbReference>
<accession>A0ABU8VAR0</accession>
<dbReference type="Gene3D" id="3.40.50.2300">
    <property type="match status" value="1"/>
</dbReference>
<dbReference type="RefSeq" id="WP_340356054.1">
    <property type="nucleotide sequence ID" value="NZ_JBBKZU010000002.1"/>
</dbReference>
<comment type="catalytic activity">
    <reaction evidence="1">
        <text>ATP + protein L-histidine = ADP + protein N-phospho-L-histidine.</text>
        <dbReference type="EC" id="2.7.13.3"/>
    </reaction>
</comment>
<dbReference type="SUPFAM" id="SSF52172">
    <property type="entry name" value="CheY-like"/>
    <property type="match status" value="1"/>
</dbReference>
<dbReference type="PROSITE" id="PS50113">
    <property type="entry name" value="PAC"/>
    <property type="match status" value="2"/>
</dbReference>
<dbReference type="InterPro" id="IPR003661">
    <property type="entry name" value="HisK_dim/P_dom"/>
</dbReference>
<evidence type="ECO:0000256" key="5">
    <source>
        <dbReference type="ARBA" id="ARBA00022777"/>
    </source>
</evidence>
<evidence type="ECO:0000256" key="4">
    <source>
        <dbReference type="ARBA" id="ARBA00022679"/>
    </source>
</evidence>
<dbReference type="PANTHER" id="PTHR43047">
    <property type="entry name" value="TWO-COMPONENT HISTIDINE PROTEIN KINASE"/>
    <property type="match status" value="1"/>
</dbReference>
<feature type="domain" description="Response regulatory" evidence="8">
    <location>
        <begin position="518"/>
        <end position="633"/>
    </location>
</feature>
<dbReference type="InterPro" id="IPR004358">
    <property type="entry name" value="Sig_transdc_His_kin-like_C"/>
</dbReference>
<dbReference type="InterPro" id="IPR003594">
    <property type="entry name" value="HATPase_dom"/>
</dbReference>
<dbReference type="CDD" id="cd17580">
    <property type="entry name" value="REC_2_DhkD-like"/>
    <property type="match status" value="1"/>
</dbReference>
<organism evidence="11 12">
    <name type="scientific">Variovorax ureilyticus</name>
    <dbReference type="NCBI Taxonomy" id="1836198"/>
    <lineage>
        <taxon>Bacteria</taxon>
        <taxon>Pseudomonadati</taxon>
        <taxon>Pseudomonadota</taxon>
        <taxon>Betaproteobacteria</taxon>
        <taxon>Burkholderiales</taxon>
        <taxon>Comamonadaceae</taxon>
        <taxon>Variovorax</taxon>
    </lineage>
</organism>